<dbReference type="EMBL" id="SNAA01000002">
    <property type="protein sequence ID" value="TDL83525.1"/>
    <property type="molecule type" value="Genomic_DNA"/>
</dbReference>
<name>A0A4R6AJK4_9RHOB</name>
<keyword evidence="1 5" id="KW-0808">Transferase</keyword>
<proteinExistence type="inferred from homology"/>
<dbReference type="Gene3D" id="3.40.630.30">
    <property type="match status" value="1"/>
</dbReference>
<evidence type="ECO:0000256" key="3">
    <source>
        <dbReference type="ARBA" id="ARBA00038502"/>
    </source>
</evidence>
<dbReference type="PROSITE" id="PS51186">
    <property type="entry name" value="GNAT"/>
    <property type="match status" value="1"/>
</dbReference>
<evidence type="ECO:0000313" key="6">
    <source>
        <dbReference type="Proteomes" id="UP000295701"/>
    </source>
</evidence>
<evidence type="ECO:0000259" key="4">
    <source>
        <dbReference type="PROSITE" id="PS51186"/>
    </source>
</evidence>
<keyword evidence="2" id="KW-0012">Acyltransferase</keyword>
<comment type="similarity">
    <text evidence="3">Belongs to the acetyltransferase family. RimJ subfamily.</text>
</comment>
<organism evidence="5 6">
    <name type="scientific">Palleronia sediminis</name>
    <dbReference type="NCBI Taxonomy" id="2547833"/>
    <lineage>
        <taxon>Bacteria</taxon>
        <taxon>Pseudomonadati</taxon>
        <taxon>Pseudomonadota</taxon>
        <taxon>Alphaproteobacteria</taxon>
        <taxon>Rhodobacterales</taxon>
        <taxon>Roseobacteraceae</taxon>
        <taxon>Palleronia</taxon>
    </lineage>
</organism>
<dbReference type="GO" id="GO:0016747">
    <property type="term" value="F:acyltransferase activity, transferring groups other than amino-acyl groups"/>
    <property type="evidence" value="ECO:0007669"/>
    <property type="project" value="InterPro"/>
</dbReference>
<dbReference type="InterPro" id="IPR000182">
    <property type="entry name" value="GNAT_dom"/>
</dbReference>
<evidence type="ECO:0000256" key="2">
    <source>
        <dbReference type="ARBA" id="ARBA00023315"/>
    </source>
</evidence>
<dbReference type="PANTHER" id="PTHR43792">
    <property type="entry name" value="GNAT FAMILY, PUTATIVE (AFU_ORTHOLOGUE AFUA_3G00765)-RELATED-RELATED"/>
    <property type="match status" value="1"/>
</dbReference>
<protein>
    <submittedName>
        <fullName evidence="5">N-acetyltransferase</fullName>
    </submittedName>
</protein>
<dbReference type="AlphaFoldDB" id="A0A4R6AJK4"/>
<dbReference type="InterPro" id="IPR051531">
    <property type="entry name" value="N-acetyltransferase"/>
</dbReference>
<reference evidence="5 6" key="1">
    <citation type="submission" date="2019-03" db="EMBL/GenBank/DDBJ databases">
        <title>Primorskyibacter sp. SS33 isolated from sediments.</title>
        <authorList>
            <person name="Xunke S."/>
        </authorList>
    </citation>
    <scope>NUCLEOTIDE SEQUENCE [LARGE SCALE GENOMIC DNA]</scope>
    <source>
        <strain evidence="5 6">SS33</strain>
    </source>
</reference>
<dbReference type="OrthoDB" id="9804153at2"/>
<sequence length="192" mass="20956">MSFDTAYLTGARLRLRPLRAGDADAIVAGVGNYDVSKWLAVVPFPYARHDAEAFIASPAAEPRRTWAICDDGGLCGVISIAGEFGYWLDRRAWGQGYATEAGRLVLDAAFADPTRDSLASCYMATNARSARVLDKLGFRHAGTAERMFRAYGQTAAAHLVVVTRADWRAVRGLRRRGWSSIGLFSKSPEAPR</sequence>
<dbReference type="PANTHER" id="PTHR43792:SF8">
    <property type="entry name" value="[RIBOSOMAL PROTEIN US5]-ALANINE N-ACETYLTRANSFERASE"/>
    <property type="match status" value="1"/>
</dbReference>
<gene>
    <name evidence="5" type="ORF">E2L08_02450</name>
</gene>
<evidence type="ECO:0000313" key="5">
    <source>
        <dbReference type="EMBL" id="TDL83525.1"/>
    </source>
</evidence>
<dbReference type="Pfam" id="PF13302">
    <property type="entry name" value="Acetyltransf_3"/>
    <property type="match status" value="1"/>
</dbReference>
<accession>A0A4R6AJK4</accession>
<comment type="caution">
    <text evidence="5">The sequence shown here is derived from an EMBL/GenBank/DDBJ whole genome shotgun (WGS) entry which is preliminary data.</text>
</comment>
<dbReference type="Proteomes" id="UP000295701">
    <property type="component" value="Unassembled WGS sequence"/>
</dbReference>
<dbReference type="InterPro" id="IPR016181">
    <property type="entry name" value="Acyl_CoA_acyltransferase"/>
</dbReference>
<dbReference type="SUPFAM" id="SSF55729">
    <property type="entry name" value="Acyl-CoA N-acyltransferases (Nat)"/>
    <property type="match status" value="1"/>
</dbReference>
<feature type="domain" description="N-acetyltransferase" evidence="4">
    <location>
        <begin position="13"/>
        <end position="166"/>
    </location>
</feature>
<evidence type="ECO:0000256" key="1">
    <source>
        <dbReference type="ARBA" id="ARBA00022679"/>
    </source>
</evidence>
<keyword evidence="6" id="KW-1185">Reference proteome</keyword>
<dbReference type="RefSeq" id="WP_133395477.1">
    <property type="nucleotide sequence ID" value="NZ_SNAA01000002.1"/>
</dbReference>